<dbReference type="Proteomes" id="UP001239257">
    <property type="component" value="Chromosome 1"/>
</dbReference>
<evidence type="ECO:0000313" key="7">
    <source>
        <dbReference type="EMBL" id="WGK86356.1"/>
    </source>
</evidence>
<evidence type="ECO:0000313" key="4">
    <source>
        <dbReference type="EMBL" id="MDE1346418.1"/>
    </source>
</evidence>
<name>A0A9X4F8T0_9VIBR</name>
<dbReference type="GO" id="GO:0035438">
    <property type="term" value="F:cyclic-di-GMP binding"/>
    <property type="evidence" value="ECO:0007669"/>
    <property type="project" value="InterPro"/>
</dbReference>
<dbReference type="Pfam" id="PF07238">
    <property type="entry name" value="PilZ"/>
    <property type="match status" value="1"/>
</dbReference>
<dbReference type="EMBL" id="JAKNAX010000017">
    <property type="protein sequence ID" value="MDE1346418.1"/>
    <property type="molecule type" value="Genomic_DNA"/>
</dbReference>
<evidence type="ECO:0000313" key="6">
    <source>
        <dbReference type="EMBL" id="WGK82540.1"/>
    </source>
</evidence>
<dbReference type="EMBL" id="CALYLK010000135">
    <property type="protein sequence ID" value="CAH8230630.1"/>
    <property type="molecule type" value="Genomic_DNA"/>
</dbReference>
<dbReference type="AlphaFoldDB" id="A0A9X4F8T0"/>
<keyword evidence="9" id="KW-1185">Reference proteome</keyword>
<dbReference type="EMBL" id="CP118711">
    <property type="protein sequence ID" value="WGK86356.1"/>
    <property type="molecule type" value="Genomic_DNA"/>
</dbReference>
<dbReference type="Proteomes" id="UP001140973">
    <property type="component" value="Unassembled WGS sequence"/>
</dbReference>
<reference evidence="4 10" key="1">
    <citation type="submission" date="2022-02" db="EMBL/GenBank/DDBJ databases">
        <title>Emergence and expansion in Europe of a Vibrio aestuarianus clonal complex pathogenic for oysters.</title>
        <authorList>
            <person name="Mesnil A."/>
            <person name="Travers M.-A."/>
        </authorList>
    </citation>
    <scope>NUCLEOTIDE SEQUENCE</scope>
    <source>
        <strain evidence="5">151-ITT-15-cp-1</strain>
        <strain evidence="3">19_064_11T1</strain>
        <strain evidence="4">19_064_15T1</strain>
        <strain evidence="7 10">U17</strain>
        <strain evidence="6">U29</strain>
    </source>
</reference>
<gene>
    <name evidence="5" type="ORF">L9W73_05955</name>
    <name evidence="3" type="ORF">L9W94_06895</name>
    <name evidence="4" type="ORF">L9X51_08245</name>
    <name evidence="6" type="ORF">PYE51_04630</name>
    <name evidence="7" type="ORF">PYE67_05925</name>
    <name evidence="2" type="ORF">VAE063_940614</name>
</gene>
<evidence type="ECO:0000313" key="10">
    <source>
        <dbReference type="Proteomes" id="UP001241226"/>
    </source>
</evidence>
<proteinExistence type="predicted"/>
<evidence type="ECO:0000313" key="5">
    <source>
        <dbReference type="EMBL" id="MDE1356851.1"/>
    </source>
</evidence>
<evidence type="ECO:0000313" key="9">
    <source>
        <dbReference type="Proteomes" id="UP001152658"/>
    </source>
</evidence>
<dbReference type="EMBL" id="JAKNBA010000009">
    <property type="protein sequence ID" value="MDE1241875.1"/>
    <property type="molecule type" value="Genomic_DNA"/>
</dbReference>
<dbReference type="Proteomes" id="UP001241226">
    <property type="component" value="Chromosome 1"/>
</dbReference>
<dbReference type="GeneID" id="79917612"/>
<accession>A0A9X4F8T0</accession>
<reference evidence="2" key="2">
    <citation type="submission" date="2022-06" db="EMBL/GenBank/DDBJ databases">
        <authorList>
            <person name="Goudenege D."/>
            <person name="Le Roux F."/>
        </authorList>
    </citation>
    <scope>NUCLEOTIDE SEQUENCE</scope>
    <source>
        <strain evidence="2">12-063</strain>
    </source>
</reference>
<feature type="domain" description="PilZ" evidence="1">
    <location>
        <begin position="8"/>
        <end position="90"/>
    </location>
</feature>
<evidence type="ECO:0000313" key="8">
    <source>
        <dbReference type="Proteomes" id="UP001140978"/>
    </source>
</evidence>
<evidence type="ECO:0000313" key="2">
    <source>
        <dbReference type="EMBL" id="CAH8230630.1"/>
    </source>
</evidence>
<sequence>MDDKDFIQKRQYYRLKYPKRARPVVKIDDELFHVSEISEQGIRIEMPRATALYQGLSMSGTVHMRSDSSIKISGKVLRFQQNEVVVQLTNGPGFKHMVEEQRYIRQKYPTYFSSLRSA</sequence>
<protein>
    <submittedName>
        <fullName evidence="2">Peptide chain release factor A</fullName>
    </submittedName>
    <submittedName>
        <fullName evidence="4">PilZ domain-containing protein</fullName>
    </submittedName>
</protein>
<evidence type="ECO:0000259" key="1">
    <source>
        <dbReference type="Pfam" id="PF07238"/>
    </source>
</evidence>
<organism evidence="4 8">
    <name type="scientific">Vibrio aestuarianus</name>
    <dbReference type="NCBI Taxonomy" id="28171"/>
    <lineage>
        <taxon>Bacteria</taxon>
        <taxon>Pseudomonadati</taxon>
        <taxon>Pseudomonadota</taxon>
        <taxon>Gammaproteobacteria</taxon>
        <taxon>Vibrionales</taxon>
        <taxon>Vibrionaceae</taxon>
        <taxon>Vibrio</taxon>
    </lineage>
</organism>
<dbReference type="EMBL" id="JAKNAP010000013">
    <property type="protein sequence ID" value="MDE1356851.1"/>
    <property type="molecule type" value="Genomic_DNA"/>
</dbReference>
<dbReference type="Proteomes" id="UP001140978">
    <property type="component" value="Unassembled WGS sequence"/>
</dbReference>
<dbReference type="InterPro" id="IPR009875">
    <property type="entry name" value="PilZ_domain"/>
</dbReference>
<dbReference type="RefSeq" id="WP_053309925.1">
    <property type="nucleotide sequence ID" value="NZ_CALYLA010000019.1"/>
</dbReference>
<dbReference type="EMBL" id="CP118709">
    <property type="protein sequence ID" value="WGK82540.1"/>
    <property type="molecule type" value="Genomic_DNA"/>
</dbReference>
<dbReference type="Proteomes" id="UP001140979">
    <property type="component" value="Unassembled WGS sequence"/>
</dbReference>
<evidence type="ECO:0000313" key="3">
    <source>
        <dbReference type="EMBL" id="MDE1241875.1"/>
    </source>
</evidence>
<dbReference type="Proteomes" id="UP001152658">
    <property type="component" value="Unassembled WGS sequence"/>
</dbReference>